<dbReference type="Proteomes" id="UP000024284">
    <property type="component" value="Unassembled WGS sequence"/>
</dbReference>
<evidence type="ECO:0000256" key="5">
    <source>
        <dbReference type="RuleBase" id="RU363041"/>
    </source>
</evidence>
<dbReference type="RefSeq" id="WP_037462165.1">
    <property type="nucleotide sequence ID" value="NZ_BCZD01000001.1"/>
</dbReference>
<evidence type="ECO:0000313" key="7">
    <source>
        <dbReference type="Proteomes" id="UP000024284"/>
    </source>
</evidence>
<comment type="similarity">
    <text evidence="5">Belongs to the 4-toluene sulfonate uptake permease (TSUP) (TC 2.A.102) family.</text>
</comment>
<name>A0A086PFI5_SPHHM</name>
<feature type="transmembrane region" description="Helical" evidence="5">
    <location>
        <begin position="80"/>
        <end position="99"/>
    </location>
</feature>
<dbReference type="PANTHER" id="PTHR43701">
    <property type="entry name" value="MEMBRANE TRANSPORTER PROTEIN MJ0441-RELATED"/>
    <property type="match status" value="1"/>
</dbReference>
<protein>
    <recommendedName>
        <fullName evidence="5">Probable membrane transporter protein</fullName>
    </recommendedName>
</protein>
<comment type="subcellular location">
    <subcellularLocation>
        <location evidence="5">Cell membrane</location>
        <topology evidence="5">Multi-pass membrane protein</topology>
    </subcellularLocation>
    <subcellularLocation>
        <location evidence="1">Membrane</location>
        <topology evidence="1">Multi-pass membrane protein</topology>
    </subcellularLocation>
</comment>
<keyword evidence="7" id="KW-1185">Reference proteome</keyword>
<proteinExistence type="inferred from homology"/>
<keyword evidence="2 5" id="KW-0812">Transmembrane</keyword>
<reference evidence="6" key="1">
    <citation type="submission" date="2014-08" db="EMBL/GenBank/DDBJ databases">
        <title>Draft genome sequences of Sphingobium herbicidovorans.</title>
        <authorList>
            <person name="Gan H.M."/>
            <person name="Gan H.Y."/>
            <person name="Savka M.A."/>
        </authorList>
    </citation>
    <scope>NUCLEOTIDE SEQUENCE [LARGE SCALE GENOMIC DNA]</scope>
    <source>
        <strain evidence="6">NBRC 16415</strain>
    </source>
</reference>
<feature type="transmembrane region" description="Helical" evidence="5">
    <location>
        <begin position="106"/>
        <end position="124"/>
    </location>
</feature>
<gene>
    <name evidence="6" type="ORF">BV98_000405</name>
</gene>
<keyword evidence="4 5" id="KW-0472">Membrane</keyword>
<dbReference type="Pfam" id="PF01925">
    <property type="entry name" value="TauE"/>
    <property type="match status" value="1"/>
</dbReference>
<dbReference type="GO" id="GO:0005886">
    <property type="term" value="C:plasma membrane"/>
    <property type="evidence" value="ECO:0007669"/>
    <property type="project" value="UniProtKB-SubCell"/>
</dbReference>
<organism evidence="6 7">
    <name type="scientific">Sphingobium herbicidovorans (strain ATCC 700291 / DSM 11019 / CCUG 56400 / KCTC 2939 / LMG 18315 / NBRC 16415 / MH)</name>
    <name type="common">Sphingomonas herbicidovorans</name>
    <dbReference type="NCBI Taxonomy" id="1219045"/>
    <lineage>
        <taxon>Bacteria</taxon>
        <taxon>Pseudomonadati</taxon>
        <taxon>Pseudomonadota</taxon>
        <taxon>Alphaproteobacteria</taxon>
        <taxon>Sphingomonadales</taxon>
        <taxon>Sphingomonadaceae</taxon>
        <taxon>Sphingobium</taxon>
    </lineage>
</organism>
<evidence type="ECO:0000256" key="1">
    <source>
        <dbReference type="ARBA" id="ARBA00004141"/>
    </source>
</evidence>
<dbReference type="PATRIC" id="fig|1219045.3.peg.411"/>
<sequence length="257" mass="27001">MTDPLLAHLSDLLPFILIGFGAQVIDGALGMAYGVISSTLLLTLGVPPSRASASVHAAETFTTAVSALSHIAHRNVDWRLFARLVIPGIIGGITGAYILSNIDGSIIKPFVQIYLTAIGAYLIWRGFHLPPHPRNPKWVAPLGLFGGFMDATGGGGWGPIVTSNLLIQGASPRHTIGTVNTVEFVLTLSISLTFILHLGWQAFTTYTVGLLIGGVVAAPFGAVLARHIAPRLLFMAVGTILTLTSLFGVVKGLGYIG</sequence>
<accession>A0A086PFI5</accession>
<dbReference type="STRING" id="76947.GCA_002080435_00613"/>
<evidence type="ECO:0000313" key="6">
    <source>
        <dbReference type="EMBL" id="KFG92153.1"/>
    </source>
</evidence>
<dbReference type="InterPro" id="IPR002781">
    <property type="entry name" value="TM_pro_TauE-like"/>
</dbReference>
<evidence type="ECO:0000256" key="4">
    <source>
        <dbReference type="ARBA" id="ARBA00023136"/>
    </source>
</evidence>
<keyword evidence="3 5" id="KW-1133">Transmembrane helix</keyword>
<dbReference type="PANTHER" id="PTHR43701:SF12">
    <property type="entry name" value="MEMBRANE TRANSPORTER PROTEIN YTNM-RELATED"/>
    <property type="match status" value="1"/>
</dbReference>
<dbReference type="eggNOG" id="COG0730">
    <property type="taxonomic scope" value="Bacteria"/>
</dbReference>
<feature type="transmembrane region" description="Helical" evidence="5">
    <location>
        <begin position="144"/>
        <end position="167"/>
    </location>
</feature>
<dbReference type="InterPro" id="IPR051598">
    <property type="entry name" value="TSUP/Inactive_protease-like"/>
</dbReference>
<dbReference type="AlphaFoldDB" id="A0A086PFI5"/>
<feature type="transmembrane region" description="Helical" evidence="5">
    <location>
        <begin position="232"/>
        <end position="256"/>
    </location>
</feature>
<dbReference type="EMBL" id="JFZA02000001">
    <property type="protein sequence ID" value="KFG92153.1"/>
    <property type="molecule type" value="Genomic_DNA"/>
</dbReference>
<comment type="caution">
    <text evidence="6">The sequence shown here is derived from an EMBL/GenBank/DDBJ whole genome shotgun (WGS) entry which is preliminary data.</text>
</comment>
<feature type="transmembrane region" description="Helical" evidence="5">
    <location>
        <begin position="206"/>
        <end position="225"/>
    </location>
</feature>
<keyword evidence="5" id="KW-1003">Cell membrane</keyword>
<feature type="transmembrane region" description="Helical" evidence="5">
    <location>
        <begin position="179"/>
        <end position="200"/>
    </location>
</feature>
<evidence type="ECO:0000256" key="3">
    <source>
        <dbReference type="ARBA" id="ARBA00022989"/>
    </source>
</evidence>
<evidence type="ECO:0000256" key="2">
    <source>
        <dbReference type="ARBA" id="ARBA00022692"/>
    </source>
</evidence>
<feature type="transmembrane region" description="Helical" evidence="5">
    <location>
        <begin position="12"/>
        <end position="36"/>
    </location>
</feature>
<dbReference type="OrthoDB" id="45564at2"/>